<sequence>MLTFRSFTTLSSRPGLGSSSADKCPFLKSSCHLKIVDLPKHLSLQASLINFTVSGAVFPKRKQHLMVTPEQKSPMELGQDSETTVKPRLMNPSFGK</sequence>
<evidence type="ECO:0000256" key="1">
    <source>
        <dbReference type="SAM" id="MobiDB-lite"/>
    </source>
</evidence>
<gene>
    <name evidence="2" type="ORF">TNCT_174091</name>
</gene>
<reference evidence="2" key="1">
    <citation type="submission" date="2020-07" db="EMBL/GenBank/DDBJ databases">
        <title>Multicomponent nature underlies the extraordinary mechanical properties of spider dragline silk.</title>
        <authorList>
            <person name="Kono N."/>
            <person name="Nakamura H."/>
            <person name="Mori M."/>
            <person name="Yoshida Y."/>
            <person name="Ohtoshi R."/>
            <person name="Malay A.D."/>
            <person name="Moran D.A.P."/>
            <person name="Tomita M."/>
            <person name="Numata K."/>
            <person name="Arakawa K."/>
        </authorList>
    </citation>
    <scope>NUCLEOTIDE SEQUENCE</scope>
</reference>
<feature type="region of interest" description="Disordered" evidence="1">
    <location>
        <begin position="1"/>
        <end position="23"/>
    </location>
</feature>
<name>A0A8X6F186_TRICU</name>
<keyword evidence="3" id="KW-1185">Reference proteome</keyword>
<dbReference type="AlphaFoldDB" id="A0A8X6F186"/>
<proteinExistence type="predicted"/>
<dbReference type="EMBL" id="BMAO01000419">
    <property type="protein sequence ID" value="GFQ66776.1"/>
    <property type="molecule type" value="Genomic_DNA"/>
</dbReference>
<organism evidence="2 3">
    <name type="scientific">Trichonephila clavata</name>
    <name type="common">Joro spider</name>
    <name type="synonym">Nephila clavata</name>
    <dbReference type="NCBI Taxonomy" id="2740835"/>
    <lineage>
        <taxon>Eukaryota</taxon>
        <taxon>Metazoa</taxon>
        <taxon>Ecdysozoa</taxon>
        <taxon>Arthropoda</taxon>
        <taxon>Chelicerata</taxon>
        <taxon>Arachnida</taxon>
        <taxon>Araneae</taxon>
        <taxon>Araneomorphae</taxon>
        <taxon>Entelegynae</taxon>
        <taxon>Araneoidea</taxon>
        <taxon>Nephilidae</taxon>
        <taxon>Trichonephila</taxon>
    </lineage>
</organism>
<protein>
    <submittedName>
        <fullName evidence="2">Uncharacterized protein</fullName>
    </submittedName>
</protein>
<dbReference type="Proteomes" id="UP000887116">
    <property type="component" value="Unassembled WGS sequence"/>
</dbReference>
<evidence type="ECO:0000313" key="2">
    <source>
        <dbReference type="EMBL" id="GFQ66776.1"/>
    </source>
</evidence>
<feature type="region of interest" description="Disordered" evidence="1">
    <location>
        <begin position="69"/>
        <end position="96"/>
    </location>
</feature>
<comment type="caution">
    <text evidence="2">The sequence shown here is derived from an EMBL/GenBank/DDBJ whole genome shotgun (WGS) entry which is preliminary data.</text>
</comment>
<feature type="compositionally biased region" description="Polar residues" evidence="1">
    <location>
        <begin position="1"/>
        <end position="21"/>
    </location>
</feature>
<accession>A0A8X6F186</accession>
<evidence type="ECO:0000313" key="3">
    <source>
        <dbReference type="Proteomes" id="UP000887116"/>
    </source>
</evidence>